<evidence type="ECO:0000256" key="1">
    <source>
        <dbReference type="ARBA" id="ARBA00001947"/>
    </source>
</evidence>
<keyword evidence="9 11" id="KW-0482">Metalloprotease</keyword>
<dbReference type="NCBIfam" id="TIGR00054">
    <property type="entry name" value="RIP metalloprotease RseP"/>
    <property type="match status" value="1"/>
</dbReference>
<proteinExistence type="inferred from homology"/>
<comment type="similarity">
    <text evidence="3 11">Belongs to the peptidase M50B family.</text>
</comment>
<evidence type="ECO:0000256" key="3">
    <source>
        <dbReference type="ARBA" id="ARBA00007931"/>
    </source>
</evidence>
<dbReference type="EC" id="3.4.24.-" evidence="11"/>
<feature type="transmembrane region" description="Helical" evidence="11">
    <location>
        <begin position="249"/>
        <end position="271"/>
    </location>
</feature>
<keyword evidence="6 11" id="KW-0378">Hydrolase</keyword>
<reference evidence="13 14" key="1">
    <citation type="submission" date="2020-11" db="EMBL/GenBank/DDBJ databases">
        <authorList>
            <person name="Peeters C."/>
        </authorList>
    </citation>
    <scope>NUCLEOTIDE SEQUENCE [LARGE SCALE GENOMIC DNA]</scope>
    <source>
        <strain evidence="13 14">LMG 8286</strain>
    </source>
</reference>
<dbReference type="InterPro" id="IPR004387">
    <property type="entry name" value="Pept_M50_Zn"/>
</dbReference>
<evidence type="ECO:0000259" key="12">
    <source>
        <dbReference type="Pfam" id="PF02163"/>
    </source>
</evidence>
<dbReference type="PANTHER" id="PTHR42837">
    <property type="entry name" value="REGULATOR OF SIGMA-E PROTEASE RSEP"/>
    <property type="match status" value="1"/>
</dbReference>
<dbReference type="Pfam" id="PF02163">
    <property type="entry name" value="Peptidase_M50"/>
    <property type="match status" value="1"/>
</dbReference>
<dbReference type="SUPFAM" id="SSF50156">
    <property type="entry name" value="PDZ domain-like"/>
    <property type="match status" value="1"/>
</dbReference>
<evidence type="ECO:0000256" key="8">
    <source>
        <dbReference type="ARBA" id="ARBA00022989"/>
    </source>
</evidence>
<keyword evidence="10 11" id="KW-0472">Membrane</keyword>
<evidence type="ECO:0000256" key="9">
    <source>
        <dbReference type="ARBA" id="ARBA00023049"/>
    </source>
</evidence>
<feature type="transmembrane region" description="Helical" evidence="11">
    <location>
        <begin position="296"/>
        <end position="317"/>
    </location>
</feature>
<evidence type="ECO:0000256" key="6">
    <source>
        <dbReference type="ARBA" id="ARBA00022801"/>
    </source>
</evidence>
<evidence type="ECO:0000313" key="13">
    <source>
        <dbReference type="EMBL" id="CAD7287069.1"/>
    </source>
</evidence>
<dbReference type="PANTHER" id="PTHR42837:SF2">
    <property type="entry name" value="MEMBRANE METALLOPROTEASE ARASP2, CHLOROPLASTIC-RELATED"/>
    <property type="match status" value="1"/>
</dbReference>
<evidence type="ECO:0000256" key="11">
    <source>
        <dbReference type="RuleBase" id="RU362031"/>
    </source>
</evidence>
<protein>
    <recommendedName>
        <fullName evidence="11">Zinc metalloprotease</fullName>
        <ecNumber evidence="11">3.4.24.-</ecNumber>
    </recommendedName>
</protein>
<evidence type="ECO:0000256" key="4">
    <source>
        <dbReference type="ARBA" id="ARBA00022670"/>
    </source>
</evidence>
<dbReference type="Gene3D" id="2.30.42.10">
    <property type="match status" value="1"/>
</dbReference>
<keyword evidence="4" id="KW-0645">Protease</keyword>
<name>A0ABN7K559_9BACT</name>
<accession>A0ABN7K559</accession>
<evidence type="ECO:0000256" key="2">
    <source>
        <dbReference type="ARBA" id="ARBA00004141"/>
    </source>
</evidence>
<keyword evidence="8 11" id="KW-1133">Transmembrane helix</keyword>
<dbReference type="CDD" id="cd06163">
    <property type="entry name" value="S2P-M50_PDZ_RseP-like"/>
    <property type="match status" value="1"/>
</dbReference>
<evidence type="ECO:0000256" key="10">
    <source>
        <dbReference type="ARBA" id="ARBA00023136"/>
    </source>
</evidence>
<keyword evidence="7 11" id="KW-0862">Zinc</keyword>
<dbReference type="GO" id="GO:0008237">
    <property type="term" value="F:metallopeptidase activity"/>
    <property type="evidence" value="ECO:0007669"/>
    <property type="project" value="UniProtKB-KW"/>
</dbReference>
<dbReference type="Proteomes" id="UP000789359">
    <property type="component" value="Unassembled WGS sequence"/>
</dbReference>
<sequence length="326" mass="35538">MARALGVCVHTFSIGFGEKLLKKRIGATEYAISAIPLGGYVQLKGQDDTDPKNKNLDPDSYNSLSPLGRIAILFAGPAFNFILAFFIFIMLGYMGVEKLAPTVGNVVDGSAAMDAKMQKMDKILAINDVEITEWEDIKKNVTTEQMSISIDRNGTLMQILLTPRISETKSVFGESERRALIGIVPSGDAIKLSYDGLDAVSYAFDETIKASKLIFLGIGKLIEGVVPIKEVGGIVQITDITTKAAKSDFAVLLIITALLSVNLGVLNLLPIPALDGGHILFNLYELVFRREVSEKVFVWLTYAGWAILLSLMILATFNDINRLMQG</sequence>
<evidence type="ECO:0000313" key="14">
    <source>
        <dbReference type="Proteomes" id="UP000789359"/>
    </source>
</evidence>
<feature type="domain" description="Peptidase M50" evidence="12">
    <location>
        <begin position="1"/>
        <end position="311"/>
    </location>
</feature>
<dbReference type="EMBL" id="CAJHOE010000001">
    <property type="protein sequence ID" value="CAD7287069.1"/>
    <property type="molecule type" value="Genomic_DNA"/>
</dbReference>
<dbReference type="InterPro" id="IPR036034">
    <property type="entry name" value="PDZ_sf"/>
</dbReference>
<organism evidence="13 14">
    <name type="scientific">Campylobacter suis</name>
    <dbReference type="NCBI Taxonomy" id="2790657"/>
    <lineage>
        <taxon>Bacteria</taxon>
        <taxon>Pseudomonadati</taxon>
        <taxon>Campylobacterota</taxon>
        <taxon>Epsilonproteobacteria</taxon>
        <taxon>Campylobacterales</taxon>
        <taxon>Campylobacteraceae</taxon>
        <taxon>Campylobacter</taxon>
    </lineage>
</organism>
<evidence type="ECO:0000256" key="5">
    <source>
        <dbReference type="ARBA" id="ARBA00022692"/>
    </source>
</evidence>
<comment type="caution">
    <text evidence="13">The sequence shown here is derived from an EMBL/GenBank/DDBJ whole genome shotgun (WGS) entry which is preliminary data.</text>
</comment>
<dbReference type="InterPro" id="IPR008915">
    <property type="entry name" value="Peptidase_M50"/>
</dbReference>
<feature type="transmembrane region" description="Helical" evidence="11">
    <location>
        <begin position="70"/>
        <end position="91"/>
    </location>
</feature>
<comment type="cofactor">
    <cofactor evidence="1 11">
        <name>Zn(2+)</name>
        <dbReference type="ChEBI" id="CHEBI:29105"/>
    </cofactor>
</comment>
<keyword evidence="5 11" id="KW-0812">Transmembrane</keyword>
<evidence type="ECO:0000256" key="7">
    <source>
        <dbReference type="ARBA" id="ARBA00022833"/>
    </source>
</evidence>
<keyword evidence="14" id="KW-1185">Reference proteome</keyword>
<gene>
    <name evidence="13" type="primary">mmpA</name>
    <name evidence="13" type="ORF">LMG8286_00700</name>
</gene>
<keyword evidence="11" id="KW-0479">Metal-binding</keyword>
<comment type="subcellular location">
    <subcellularLocation>
        <location evidence="2">Membrane</location>
        <topology evidence="2">Multi-pass membrane protein</topology>
    </subcellularLocation>
</comment>